<dbReference type="KEGG" id="aag:5577393"/>
<dbReference type="PhylomeDB" id="Q17G88"/>
<reference evidence="2" key="2">
    <citation type="journal article" date="2007" name="Science">
        <title>Genome sequence of Aedes aegypti, a major arbovirus vector.</title>
        <authorList>
            <person name="Nene V."/>
            <person name="Wortman J.R."/>
            <person name="Lawson D."/>
            <person name="Haas B."/>
            <person name="Kodira C."/>
            <person name="Tu Z.J."/>
            <person name="Loftus B."/>
            <person name="Xi Z."/>
            <person name="Megy K."/>
            <person name="Grabherr M."/>
            <person name="Ren Q."/>
            <person name="Zdobnov E.M."/>
            <person name="Lobo N.F."/>
            <person name="Campbell K.S."/>
            <person name="Brown S.E."/>
            <person name="Bonaldo M.F."/>
            <person name="Zhu J."/>
            <person name="Sinkins S.P."/>
            <person name="Hogenkamp D.G."/>
            <person name="Amedeo P."/>
            <person name="Arensburger P."/>
            <person name="Atkinson P.W."/>
            <person name="Bidwell S."/>
            <person name="Biedler J."/>
            <person name="Birney E."/>
            <person name="Bruggner R.V."/>
            <person name="Costas J."/>
            <person name="Coy M.R."/>
            <person name="Crabtree J."/>
            <person name="Crawford M."/>
            <person name="Debruyn B."/>
            <person name="Decaprio D."/>
            <person name="Eiglmeier K."/>
            <person name="Eisenstadt E."/>
            <person name="El-Dorry H."/>
            <person name="Gelbart W.M."/>
            <person name="Gomes S.L."/>
            <person name="Hammond M."/>
            <person name="Hannick L.I."/>
            <person name="Hogan J.R."/>
            <person name="Holmes M.H."/>
            <person name="Jaffe D."/>
            <person name="Johnston J.S."/>
            <person name="Kennedy R.C."/>
            <person name="Koo H."/>
            <person name="Kravitz S."/>
            <person name="Kriventseva E.V."/>
            <person name="Kulp D."/>
            <person name="Labutti K."/>
            <person name="Lee E."/>
            <person name="Li S."/>
            <person name="Lovin D.D."/>
            <person name="Mao C."/>
            <person name="Mauceli E."/>
            <person name="Menck C.F."/>
            <person name="Miller J.R."/>
            <person name="Montgomery P."/>
            <person name="Mori A."/>
            <person name="Nascimento A.L."/>
            <person name="Naveira H.F."/>
            <person name="Nusbaum C."/>
            <person name="O'leary S."/>
            <person name="Orvis J."/>
            <person name="Pertea M."/>
            <person name="Quesneville H."/>
            <person name="Reidenbach K.R."/>
            <person name="Rogers Y.H."/>
            <person name="Roth C.W."/>
            <person name="Schneider J.R."/>
            <person name="Schatz M."/>
            <person name="Shumway M."/>
            <person name="Stanke M."/>
            <person name="Stinson E.O."/>
            <person name="Tubio J.M."/>
            <person name="Vanzee J.P."/>
            <person name="Verjovski-Almeida S."/>
            <person name="Werner D."/>
            <person name="White O."/>
            <person name="Wyder S."/>
            <person name="Zeng Q."/>
            <person name="Zhao Q."/>
            <person name="Zhao Y."/>
            <person name="Hill C.A."/>
            <person name="Raikhel A.S."/>
            <person name="Soares M.B."/>
            <person name="Knudson D.L."/>
            <person name="Lee N.H."/>
            <person name="Galagan J."/>
            <person name="Salzberg S.L."/>
            <person name="Paulsen I.T."/>
            <person name="Dimopoulos G."/>
            <person name="Collins F.H."/>
            <person name="Birren B."/>
            <person name="Fraser-Liggett C.M."/>
            <person name="Severson D.W."/>
        </authorList>
    </citation>
    <scope>NUCLEOTIDE SEQUENCE [LARGE SCALE GENOMIC DNA]</scope>
    <source>
        <strain evidence="2">Liverpool</strain>
    </source>
</reference>
<protein>
    <submittedName>
        <fullName evidence="2">AAEL003177-PA</fullName>
    </submittedName>
</protein>
<dbReference type="EMBL" id="CH477265">
    <property type="protein sequence ID" value="EAT45560.1"/>
    <property type="molecule type" value="Genomic_DNA"/>
</dbReference>
<proteinExistence type="predicted"/>
<dbReference type="Gene3D" id="1.10.30.10">
    <property type="entry name" value="High mobility group box domain"/>
    <property type="match status" value="1"/>
</dbReference>
<dbReference type="CDD" id="cd00084">
    <property type="entry name" value="HMG-box_SF"/>
    <property type="match status" value="1"/>
</dbReference>
<dbReference type="GO" id="GO:0005634">
    <property type="term" value="C:nucleus"/>
    <property type="evidence" value="ECO:0007669"/>
    <property type="project" value="UniProtKB-ARBA"/>
</dbReference>
<dbReference type="InterPro" id="IPR024460">
    <property type="entry name" value="Protamine-like"/>
</dbReference>
<dbReference type="HOGENOM" id="CLU_174241_0_0_1"/>
<dbReference type="GO" id="GO:0035092">
    <property type="term" value="P:sperm DNA condensation"/>
    <property type="evidence" value="ECO:0007669"/>
    <property type="project" value="InterPro"/>
</dbReference>
<dbReference type="OrthoDB" id="7675944at2759"/>
<dbReference type="eggNOG" id="ENOG502SZ15">
    <property type="taxonomic scope" value="Eukaryota"/>
</dbReference>
<dbReference type="VEuPathDB" id="VectorBase:AAEL003177"/>
<gene>
    <name evidence="2" type="ORF">AaeL_AAEL003177</name>
</gene>
<sequence>MANGCPRRGSTCRPGKKSRNPYINFLREYRKKHCGLHPVEVIRKGAREWNCLNDKQRLPYIRTAFYRPVRKQPCPTRGRRVQRRGASRSRSRSRSGRSRSLSCRSGSCPMPIKRERR</sequence>
<dbReference type="Pfam" id="PF06382">
    <property type="entry name" value="Protamine_like"/>
    <property type="match status" value="1"/>
</dbReference>
<feature type="region of interest" description="Disordered" evidence="1">
    <location>
        <begin position="69"/>
        <end position="117"/>
    </location>
</feature>
<dbReference type="InterPro" id="IPR036910">
    <property type="entry name" value="HMG_box_dom_sf"/>
</dbReference>
<name>Q17G88_AEDAE</name>
<evidence type="ECO:0000313" key="2">
    <source>
        <dbReference type="EMBL" id="EAT45560.1"/>
    </source>
</evidence>
<feature type="compositionally biased region" description="Low complexity" evidence="1">
    <location>
        <begin position="98"/>
        <end position="107"/>
    </location>
</feature>
<dbReference type="PaxDb" id="7159-AAEL003177-PA"/>
<reference evidence="2" key="3">
    <citation type="submission" date="2012-09" db="EMBL/GenBank/DDBJ databases">
        <authorList>
            <consortium name="VectorBase"/>
        </authorList>
    </citation>
    <scope>NUCLEOTIDE SEQUENCE</scope>
    <source>
        <strain evidence="2">Liverpool</strain>
    </source>
</reference>
<dbReference type="SUPFAM" id="SSF47095">
    <property type="entry name" value="HMG-box"/>
    <property type="match status" value="1"/>
</dbReference>
<dbReference type="STRING" id="7159.Q17G88"/>
<dbReference type="Proteomes" id="UP000682892">
    <property type="component" value="Chromosome 2"/>
</dbReference>
<dbReference type="AlphaFoldDB" id="Q17G88"/>
<organism evidence="2 3">
    <name type="scientific">Aedes aegypti</name>
    <name type="common">Yellowfever mosquito</name>
    <name type="synonym">Culex aegypti</name>
    <dbReference type="NCBI Taxonomy" id="7159"/>
    <lineage>
        <taxon>Eukaryota</taxon>
        <taxon>Metazoa</taxon>
        <taxon>Ecdysozoa</taxon>
        <taxon>Arthropoda</taxon>
        <taxon>Hexapoda</taxon>
        <taxon>Insecta</taxon>
        <taxon>Pterygota</taxon>
        <taxon>Neoptera</taxon>
        <taxon>Endopterygota</taxon>
        <taxon>Diptera</taxon>
        <taxon>Nematocera</taxon>
        <taxon>Culicoidea</taxon>
        <taxon>Culicidae</taxon>
        <taxon>Culicinae</taxon>
        <taxon>Aedini</taxon>
        <taxon>Aedes</taxon>
        <taxon>Stegomyia</taxon>
    </lineage>
</organism>
<evidence type="ECO:0000313" key="3">
    <source>
        <dbReference type="Proteomes" id="UP000682892"/>
    </source>
</evidence>
<accession>Q17G88</accession>
<feature type="compositionally biased region" description="Basic residues" evidence="1">
    <location>
        <begin position="77"/>
        <end position="97"/>
    </location>
</feature>
<evidence type="ECO:0000256" key="1">
    <source>
        <dbReference type="SAM" id="MobiDB-lite"/>
    </source>
</evidence>
<dbReference type="OMA" id="MANGCPR"/>
<reference evidence="2" key="1">
    <citation type="submission" date="2005-10" db="EMBL/GenBank/DDBJ databases">
        <authorList>
            <person name="Loftus B.J."/>
            <person name="Nene V.M."/>
            <person name="Hannick L.I."/>
            <person name="Bidwell S."/>
            <person name="Haas B."/>
            <person name="Amedeo P."/>
            <person name="Orvis J."/>
            <person name="Wortman J.R."/>
            <person name="White O.R."/>
            <person name="Salzberg S."/>
            <person name="Shumway M."/>
            <person name="Koo H."/>
            <person name="Zhao Y."/>
            <person name="Holmes M."/>
            <person name="Miller J."/>
            <person name="Schatz M."/>
            <person name="Pop M."/>
            <person name="Pai G."/>
            <person name="Utterback T."/>
            <person name="Rogers Y.-H."/>
            <person name="Kravitz S."/>
            <person name="Fraser C.M."/>
        </authorList>
    </citation>
    <scope>NUCLEOTIDE SEQUENCE</scope>
    <source>
        <strain evidence="2">Liverpool</strain>
    </source>
</reference>